<sequence length="432" mass="48491">MSLRIAIKRSLDLEIEKKKLISEVTPTKEEKMTKQSSTMNHRGRQHPARRTSIPILPVELPQIDSCIRNCDPSRIDEFGFVEISSGLLSELLLTEIRQEAVDKFTRYQEGRNLSSPNAKRQRRQPKGIEEISNSLQVDVSDDLLHKIDVEVQTSDLARDAMTSVFGKKGHGGSESNYNGFVLETPKFLVTLPGSNPQLPHADDHCNSCIMGLIHLRDKQEPTLAASYDGVNKDYPTGITVSCNKCSRTQMLPDRDYRRGVHLTDEEWNCGDCNAPAIPYNFEGSMVNSFGELLDADAPNLCHSYCGKKNVNAGDGIFSLPTLIHRGPGCSSSATEIRYMLFFTLRPQYSNMTKAGVDYHRYNPDLQIHAPCILFNQFTNVKSIYANSGCNLEGYLRTFVGKETASLMNEVALLKAENKYLKEKIDPQQMMDN</sequence>
<evidence type="ECO:0000256" key="1">
    <source>
        <dbReference type="SAM" id="MobiDB-lite"/>
    </source>
</evidence>
<keyword evidence="3" id="KW-1185">Reference proteome</keyword>
<comment type="caution">
    <text evidence="2">The sequence shown here is derived from an EMBL/GenBank/DDBJ whole genome shotgun (WGS) entry which is preliminary data.</text>
</comment>
<protein>
    <submittedName>
        <fullName evidence="2">Uncharacterized protein</fullName>
    </submittedName>
</protein>
<dbReference type="EMBL" id="JALLBG020000227">
    <property type="protein sequence ID" value="KAL3758640.1"/>
    <property type="molecule type" value="Genomic_DNA"/>
</dbReference>
<reference evidence="2 3" key="1">
    <citation type="submission" date="2024-10" db="EMBL/GenBank/DDBJ databases">
        <title>Updated reference genomes for cyclostephanoid diatoms.</title>
        <authorList>
            <person name="Roberts W.R."/>
            <person name="Alverson A.J."/>
        </authorList>
    </citation>
    <scope>NUCLEOTIDE SEQUENCE [LARGE SCALE GENOMIC DNA]</scope>
    <source>
        <strain evidence="2 3">AJA232-27</strain>
    </source>
</reference>
<evidence type="ECO:0000313" key="3">
    <source>
        <dbReference type="Proteomes" id="UP001530293"/>
    </source>
</evidence>
<dbReference type="AlphaFoldDB" id="A0ABD3MDL0"/>
<accession>A0ABD3MDL0</accession>
<organism evidence="2 3">
    <name type="scientific">Discostella pseudostelligera</name>
    <dbReference type="NCBI Taxonomy" id="259834"/>
    <lineage>
        <taxon>Eukaryota</taxon>
        <taxon>Sar</taxon>
        <taxon>Stramenopiles</taxon>
        <taxon>Ochrophyta</taxon>
        <taxon>Bacillariophyta</taxon>
        <taxon>Coscinodiscophyceae</taxon>
        <taxon>Thalassiosirophycidae</taxon>
        <taxon>Stephanodiscales</taxon>
        <taxon>Stephanodiscaceae</taxon>
        <taxon>Discostella</taxon>
    </lineage>
</organism>
<gene>
    <name evidence="2" type="ORF">ACHAWU_005226</name>
</gene>
<dbReference type="Proteomes" id="UP001530293">
    <property type="component" value="Unassembled WGS sequence"/>
</dbReference>
<name>A0ABD3MDL0_9STRA</name>
<proteinExistence type="predicted"/>
<evidence type="ECO:0000313" key="2">
    <source>
        <dbReference type="EMBL" id="KAL3758640.1"/>
    </source>
</evidence>
<feature type="region of interest" description="Disordered" evidence="1">
    <location>
        <begin position="27"/>
        <end position="49"/>
    </location>
</feature>